<reference evidence="1" key="1">
    <citation type="submission" date="2021-02" db="EMBL/GenBank/DDBJ databases">
        <authorList>
            <person name="Nowell W R."/>
        </authorList>
    </citation>
    <scope>NUCLEOTIDE SEQUENCE</scope>
</reference>
<proteinExistence type="predicted"/>
<evidence type="ECO:0000313" key="2">
    <source>
        <dbReference type="EMBL" id="CAF4293787.1"/>
    </source>
</evidence>
<dbReference type="EMBL" id="CAJNOQ010017472">
    <property type="protein sequence ID" value="CAF1399827.1"/>
    <property type="molecule type" value="Genomic_DNA"/>
</dbReference>
<dbReference type="Proteomes" id="UP000663829">
    <property type="component" value="Unassembled WGS sequence"/>
</dbReference>
<gene>
    <name evidence="1" type="ORF">GPM918_LOCUS33209</name>
    <name evidence="2" type="ORF">SRO942_LOCUS33891</name>
</gene>
<dbReference type="Proteomes" id="UP000681722">
    <property type="component" value="Unassembled WGS sequence"/>
</dbReference>
<keyword evidence="3" id="KW-1185">Reference proteome</keyword>
<dbReference type="AlphaFoldDB" id="A0A815L0G0"/>
<protein>
    <submittedName>
        <fullName evidence="1">Uncharacterized protein</fullName>
    </submittedName>
</protein>
<organism evidence="1 3">
    <name type="scientific">Didymodactylos carnosus</name>
    <dbReference type="NCBI Taxonomy" id="1234261"/>
    <lineage>
        <taxon>Eukaryota</taxon>
        <taxon>Metazoa</taxon>
        <taxon>Spiralia</taxon>
        <taxon>Gnathifera</taxon>
        <taxon>Rotifera</taxon>
        <taxon>Eurotatoria</taxon>
        <taxon>Bdelloidea</taxon>
        <taxon>Philodinida</taxon>
        <taxon>Philodinidae</taxon>
        <taxon>Didymodactylos</taxon>
    </lineage>
</organism>
<evidence type="ECO:0000313" key="1">
    <source>
        <dbReference type="EMBL" id="CAF1399827.1"/>
    </source>
</evidence>
<evidence type="ECO:0000313" key="3">
    <source>
        <dbReference type="Proteomes" id="UP000663829"/>
    </source>
</evidence>
<dbReference type="EMBL" id="CAJOBC010082891">
    <property type="protein sequence ID" value="CAF4293787.1"/>
    <property type="molecule type" value="Genomic_DNA"/>
</dbReference>
<comment type="caution">
    <text evidence="1">The sequence shown here is derived from an EMBL/GenBank/DDBJ whole genome shotgun (WGS) entry which is preliminary data.</text>
</comment>
<name>A0A815L0G0_9BILA</name>
<sequence length="394" mass="45160">MHWSSESKLYRSKTNNYITGNLYGILRGDSDNKNTQVLRCGHFRCYGTHYVPTKAVIFDVCIRLVDGSKSYMEGQNLLMKEEIFVVSEISKLVSDLEKTSLFISSDEDIPLQDIEFFNPNLPKATDVHGFFIHVFNGIYLYSKGTMTYGKQIEDRTISMLVPSTGSKWGRILEYYANNNPTNWIYERCLYWSLSQQQFVNQTVVGDQDLPSVEYLYLTRFLMRFRIETEIQNKYNKNDDEDDSVVMGQNRNDTDVDLLELDLVPISSAAKPPTQWMNITLPVVKIAVKYCNELVRPQGLQLFNIKADSYEVHADECKNQKKILDFTFNVFQLSNLTFPGPFHNAGRPGVVVNEFLHDLAENGLLISGGFLKTSLENKLSYFAIKTRSALKKALT</sequence>
<accession>A0A815L0G0</accession>